<sequence>MKIIYGDRCGELSFLGAEVVSVQNERNHFPKLGMEES</sequence>
<name>A0A2K8T3N3_9NOSO</name>
<organism evidence="1 2">
    <name type="scientific">Nostoc flagelliforme CCNUN1</name>
    <dbReference type="NCBI Taxonomy" id="2038116"/>
    <lineage>
        <taxon>Bacteria</taxon>
        <taxon>Bacillati</taxon>
        <taxon>Cyanobacteriota</taxon>
        <taxon>Cyanophyceae</taxon>
        <taxon>Nostocales</taxon>
        <taxon>Nostocaceae</taxon>
        <taxon>Nostoc</taxon>
    </lineage>
</organism>
<dbReference type="EMBL" id="CP024785">
    <property type="protein sequence ID" value="AUB42304.1"/>
    <property type="molecule type" value="Genomic_DNA"/>
</dbReference>
<proteinExistence type="predicted"/>
<gene>
    <name evidence="1" type="ORF">COO91_08421</name>
</gene>
<evidence type="ECO:0000313" key="2">
    <source>
        <dbReference type="Proteomes" id="UP000232003"/>
    </source>
</evidence>
<protein>
    <submittedName>
        <fullName evidence="1">Uncharacterized protein</fullName>
    </submittedName>
</protein>
<evidence type="ECO:0000313" key="1">
    <source>
        <dbReference type="EMBL" id="AUB42304.1"/>
    </source>
</evidence>
<dbReference type="AlphaFoldDB" id="A0A2K8T3N3"/>
<keyword evidence="2" id="KW-1185">Reference proteome</keyword>
<dbReference type="Proteomes" id="UP000232003">
    <property type="component" value="Chromosome"/>
</dbReference>
<dbReference type="KEGG" id="nfl:COO91_08421"/>
<reference evidence="1 2" key="1">
    <citation type="submission" date="2017-11" db="EMBL/GenBank/DDBJ databases">
        <title>Complete genome of a free-living desiccation-tolerant cyanobacterium and its photosynthetic adaptation to extreme terrestrial habitat.</title>
        <authorList>
            <person name="Shang J."/>
        </authorList>
    </citation>
    <scope>NUCLEOTIDE SEQUENCE [LARGE SCALE GENOMIC DNA]</scope>
    <source>
        <strain evidence="1 2">CCNUN1</strain>
    </source>
</reference>
<accession>A0A2K8T3N3</accession>